<feature type="compositionally biased region" description="Acidic residues" evidence="1">
    <location>
        <begin position="127"/>
        <end position="136"/>
    </location>
</feature>
<evidence type="ECO:0000256" key="1">
    <source>
        <dbReference type="SAM" id="MobiDB-lite"/>
    </source>
</evidence>
<accession>A0A7S2B0Z0</accession>
<dbReference type="EMBL" id="HBGQ01016530">
    <property type="protein sequence ID" value="CAD9383028.1"/>
    <property type="molecule type" value="Transcribed_RNA"/>
</dbReference>
<organism evidence="3">
    <name type="scientific">Alexandrium andersonii</name>
    <dbReference type="NCBI Taxonomy" id="327968"/>
    <lineage>
        <taxon>Eukaryota</taxon>
        <taxon>Sar</taxon>
        <taxon>Alveolata</taxon>
        <taxon>Dinophyceae</taxon>
        <taxon>Gonyaulacales</taxon>
        <taxon>Pyrocystaceae</taxon>
        <taxon>Alexandrium</taxon>
    </lineage>
</organism>
<dbReference type="AlphaFoldDB" id="A0A7S2B0Z0"/>
<keyword evidence="2" id="KW-0812">Transmembrane</keyword>
<feature type="region of interest" description="Disordered" evidence="1">
    <location>
        <begin position="126"/>
        <end position="147"/>
    </location>
</feature>
<sequence length="147" mass="16627">MNLLFAPYFQYKVWERLMQETDAESLLETQGKVDVEKEQVLGAFKHVFMHDFAVCFYFFALIGSFTWSSYGYDWVMRDPSNCNPGGGLSFAANVGWAFFYVAVLYTLAWMCCGCCAKATTIKKPGYEEVEAEEEPTGELGQPLSSEP</sequence>
<evidence type="ECO:0000256" key="2">
    <source>
        <dbReference type="SAM" id="Phobius"/>
    </source>
</evidence>
<name>A0A7S2B0Z0_9DINO</name>
<proteinExistence type="predicted"/>
<evidence type="ECO:0000313" key="3">
    <source>
        <dbReference type="EMBL" id="CAD9383028.1"/>
    </source>
</evidence>
<feature type="transmembrane region" description="Helical" evidence="2">
    <location>
        <begin position="90"/>
        <end position="116"/>
    </location>
</feature>
<keyword evidence="2" id="KW-0472">Membrane</keyword>
<feature type="transmembrane region" description="Helical" evidence="2">
    <location>
        <begin position="47"/>
        <end position="70"/>
    </location>
</feature>
<reference evidence="3" key="1">
    <citation type="submission" date="2021-01" db="EMBL/GenBank/DDBJ databases">
        <authorList>
            <person name="Corre E."/>
            <person name="Pelletier E."/>
            <person name="Niang G."/>
            <person name="Scheremetjew M."/>
            <person name="Finn R."/>
            <person name="Kale V."/>
            <person name="Holt S."/>
            <person name="Cochrane G."/>
            <person name="Meng A."/>
            <person name="Brown T."/>
            <person name="Cohen L."/>
        </authorList>
    </citation>
    <scope>NUCLEOTIDE SEQUENCE</scope>
    <source>
        <strain evidence="3">CCMP2222</strain>
    </source>
</reference>
<keyword evidence="2" id="KW-1133">Transmembrane helix</keyword>
<gene>
    <name evidence="3" type="ORF">AAND1436_LOCUS8212</name>
</gene>
<protein>
    <submittedName>
        <fullName evidence="3">Uncharacterized protein</fullName>
    </submittedName>
</protein>